<dbReference type="SMART" id="SM00291">
    <property type="entry name" value="ZnF_ZZ"/>
    <property type="match status" value="1"/>
</dbReference>
<feature type="compositionally biased region" description="Polar residues" evidence="7">
    <location>
        <begin position="86"/>
        <end position="96"/>
    </location>
</feature>
<dbReference type="Gene3D" id="3.30.497.10">
    <property type="entry name" value="Antithrombin, subunit I, domain 2"/>
    <property type="match status" value="1"/>
</dbReference>
<dbReference type="SUPFAM" id="SSF57850">
    <property type="entry name" value="RING/U-box"/>
    <property type="match status" value="1"/>
</dbReference>
<dbReference type="Gene3D" id="3.30.60.90">
    <property type="match status" value="1"/>
</dbReference>
<dbReference type="InterPro" id="IPR023796">
    <property type="entry name" value="Serpin_dom"/>
</dbReference>
<reference evidence="9 10" key="1">
    <citation type="submission" date="2017-10" db="EMBL/GenBank/DDBJ databases">
        <title>Comparative genomics in systemic dimorphic fungi from Ajellomycetaceae.</title>
        <authorList>
            <person name="Munoz J.F."/>
            <person name="Mcewen J.G."/>
            <person name="Clay O.K."/>
            <person name="Cuomo C.A."/>
        </authorList>
    </citation>
    <scope>NUCLEOTIDE SEQUENCE [LARGE SCALE GENOMIC DNA]</scope>
    <source>
        <strain evidence="9 10">UAMH4076</strain>
    </source>
</reference>
<dbReference type="EMBL" id="PDND01000288">
    <property type="protein sequence ID" value="PGH28987.1"/>
    <property type="molecule type" value="Genomic_DNA"/>
</dbReference>
<evidence type="ECO:0000256" key="3">
    <source>
        <dbReference type="ARBA" id="ARBA00022771"/>
    </source>
</evidence>
<gene>
    <name evidence="9" type="ORF">GX50_08270</name>
</gene>
<keyword evidence="2" id="KW-0479">Metal-binding</keyword>
<evidence type="ECO:0000313" key="9">
    <source>
        <dbReference type="EMBL" id="PGH28987.1"/>
    </source>
</evidence>
<evidence type="ECO:0000256" key="1">
    <source>
        <dbReference type="ARBA" id="ARBA00009500"/>
    </source>
</evidence>
<dbReference type="Gene3D" id="2.30.39.10">
    <property type="entry name" value="Alpha-1-antitrypsin, domain 1"/>
    <property type="match status" value="1"/>
</dbReference>
<dbReference type="CDD" id="cd02340">
    <property type="entry name" value="ZZ_NBR1_like"/>
    <property type="match status" value="1"/>
</dbReference>
<dbReference type="GO" id="GO:0008270">
    <property type="term" value="F:zinc ion binding"/>
    <property type="evidence" value="ECO:0007669"/>
    <property type="project" value="UniProtKB-KW"/>
</dbReference>
<organism evidence="9 10">
    <name type="scientific">[Emmonsia] crescens</name>
    <dbReference type="NCBI Taxonomy" id="73230"/>
    <lineage>
        <taxon>Eukaryota</taxon>
        <taxon>Fungi</taxon>
        <taxon>Dikarya</taxon>
        <taxon>Ascomycota</taxon>
        <taxon>Pezizomycotina</taxon>
        <taxon>Eurotiomycetes</taxon>
        <taxon>Eurotiomycetidae</taxon>
        <taxon>Onygenales</taxon>
        <taxon>Ajellomycetaceae</taxon>
        <taxon>Emergomyces</taxon>
    </lineage>
</organism>
<dbReference type="PANTHER" id="PTHR11461">
    <property type="entry name" value="SERINE PROTEASE INHIBITOR, SERPIN"/>
    <property type="match status" value="1"/>
</dbReference>
<dbReference type="VEuPathDB" id="FungiDB:EMCG_04743"/>
<dbReference type="InterPro" id="IPR036186">
    <property type="entry name" value="Serpin_sf"/>
</dbReference>
<dbReference type="SUPFAM" id="SSF56574">
    <property type="entry name" value="Serpins"/>
    <property type="match status" value="1"/>
</dbReference>
<dbReference type="Proteomes" id="UP000226031">
    <property type="component" value="Unassembled WGS sequence"/>
</dbReference>
<sequence>MVDRITPEKHHGITCDNCGMDPILGHRFRCINCKDFDLCSSCEELNPHDRNHTFLKIRIPIPGAINTFPFIPAPLSQHHPGPSAGIGTNTNPPLTFQQQQRRQIEQPRFHQLDPSAPLDRGLSLSLPQLRGRLNPPSPTFIDIVNQFGFKLQYLLTREKCSNGVAAANIYRCLMMAAQGSQGLNLEAFAKVLGFNASSEALAGTVQNIVQLDGYCKPDPSNGGGGGGGVELAIGSSVWPGRLIEIRPAWAEIMTGVFEATYAPQEARAMNAWVSERTQGKIQSVIGEGDISAEDIKLVTCLYFKAKWEVPFDKYHTWPGLFFGFDDEKGVGKVPGNLKVEMRCRFMHQTSDILYWEDNVAQMCVLPYQTKNTKKNKPEPSPFLSAPSASAASTVSATFSNDNDNKKNDSAVEPAWNAAIILPKTPGAEAILTILSHFSTSPSTLRFLLNINPPGTNNPASSNLKSTYLHLALPRFTLKQSTDISELLFNQGLRPISRPSTDFWPMTPSQYAYISSINHDLFVEVTEEGTEVAAATIVGAFGGTKPPARDPVDMRVERPFLFLVFDSRSGSVLCSAVVSEVGKC</sequence>
<proteinExistence type="inferred from homology"/>
<evidence type="ECO:0000259" key="8">
    <source>
        <dbReference type="PROSITE" id="PS50135"/>
    </source>
</evidence>
<evidence type="ECO:0000256" key="6">
    <source>
        <dbReference type="RuleBase" id="RU000411"/>
    </source>
</evidence>
<comment type="caution">
    <text evidence="9">The sequence shown here is derived from an EMBL/GenBank/DDBJ whole genome shotgun (WGS) entry which is preliminary data.</text>
</comment>
<dbReference type="PROSITE" id="PS01357">
    <property type="entry name" value="ZF_ZZ_1"/>
    <property type="match status" value="1"/>
</dbReference>
<dbReference type="InterPro" id="IPR000215">
    <property type="entry name" value="Serpin_fam"/>
</dbReference>
<evidence type="ECO:0000313" key="10">
    <source>
        <dbReference type="Proteomes" id="UP000226031"/>
    </source>
</evidence>
<feature type="region of interest" description="Disordered" evidence="7">
    <location>
        <begin position="79"/>
        <end position="104"/>
    </location>
</feature>
<dbReference type="SMART" id="SM00093">
    <property type="entry name" value="SERPIN"/>
    <property type="match status" value="1"/>
</dbReference>
<accession>A0A2B7Z844</accession>
<evidence type="ECO:0000256" key="4">
    <source>
        <dbReference type="ARBA" id="ARBA00022833"/>
    </source>
</evidence>
<dbReference type="Pfam" id="PF00569">
    <property type="entry name" value="ZZ"/>
    <property type="match status" value="1"/>
</dbReference>
<dbReference type="AlphaFoldDB" id="A0A2B7Z844"/>
<dbReference type="InterPro" id="IPR000433">
    <property type="entry name" value="Znf_ZZ"/>
</dbReference>
<name>A0A2B7Z844_9EURO</name>
<protein>
    <recommendedName>
        <fullName evidence="8">ZZ-type domain-containing protein</fullName>
    </recommendedName>
</protein>
<keyword evidence="4" id="KW-0862">Zinc</keyword>
<dbReference type="PANTHER" id="PTHR11461:SF211">
    <property type="entry name" value="GH10112P-RELATED"/>
    <property type="match status" value="1"/>
</dbReference>
<keyword evidence="10" id="KW-1185">Reference proteome</keyword>
<comment type="similarity">
    <text evidence="1 6">Belongs to the serpin family.</text>
</comment>
<evidence type="ECO:0000256" key="2">
    <source>
        <dbReference type="ARBA" id="ARBA00022723"/>
    </source>
</evidence>
<dbReference type="STRING" id="73230.A0A2B7Z844"/>
<dbReference type="PROSITE" id="PS50135">
    <property type="entry name" value="ZF_ZZ_2"/>
    <property type="match status" value="1"/>
</dbReference>
<dbReference type="InterPro" id="IPR042185">
    <property type="entry name" value="Serpin_sf_2"/>
</dbReference>
<dbReference type="InterPro" id="IPR042178">
    <property type="entry name" value="Serpin_sf_1"/>
</dbReference>
<dbReference type="Pfam" id="PF00079">
    <property type="entry name" value="Serpin"/>
    <property type="match status" value="2"/>
</dbReference>
<dbReference type="GO" id="GO:0004867">
    <property type="term" value="F:serine-type endopeptidase inhibitor activity"/>
    <property type="evidence" value="ECO:0007669"/>
    <property type="project" value="InterPro"/>
</dbReference>
<keyword evidence="3 5" id="KW-0863">Zinc-finger</keyword>
<feature type="domain" description="ZZ-type" evidence="8">
    <location>
        <begin position="10"/>
        <end position="62"/>
    </location>
</feature>
<evidence type="ECO:0000256" key="7">
    <source>
        <dbReference type="SAM" id="MobiDB-lite"/>
    </source>
</evidence>
<dbReference type="InterPro" id="IPR043145">
    <property type="entry name" value="Znf_ZZ_sf"/>
</dbReference>
<evidence type="ECO:0000256" key="5">
    <source>
        <dbReference type="PROSITE-ProRule" id="PRU00228"/>
    </source>
</evidence>